<dbReference type="AlphaFoldDB" id="A0A4Y2NK66"/>
<dbReference type="Proteomes" id="UP000499080">
    <property type="component" value="Unassembled WGS sequence"/>
</dbReference>
<sequence>MAAHIKHPVNNVPFLFSSQTRVHHEYRVSGKTLNLGHRSDQRKTLKERDHQLLTRNLKRVRRATFPQIAEDFNAGALRNVSVRTVERTIIDMGFRNRCLTRVSLLTVRHTDLRLAWARQRRHLTVDYWKQVARSDESHFQLYREGGHILVWRQPHESMEPTCQQGSV</sequence>
<proteinExistence type="predicted"/>
<reference evidence="1 2" key="1">
    <citation type="journal article" date="2019" name="Sci. Rep.">
        <title>Orb-weaving spider Araneus ventricosus genome elucidates the spidroin gene catalogue.</title>
        <authorList>
            <person name="Kono N."/>
            <person name="Nakamura H."/>
            <person name="Ohtoshi R."/>
            <person name="Moran D.A.P."/>
            <person name="Shinohara A."/>
            <person name="Yoshida Y."/>
            <person name="Fujiwara M."/>
            <person name="Mori M."/>
            <person name="Tomita M."/>
            <person name="Arakawa K."/>
        </authorList>
    </citation>
    <scope>NUCLEOTIDE SEQUENCE [LARGE SCALE GENOMIC DNA]</scope>
</reference>
<evidence type="ECO:0000313" key="2">
    <source>
        <dbReference type="Proteomes" id="UP000499080"/>
    </source>
</evidence>
<dbReference type="Gene3D" id="3.30.420.10">
    <property type="entry name" value="Ribonuclease H-like superfamily/Ribonuclease H"/>
    <property type="match status" value="1"/>
</dbReference>
<name>A0A4Y2NK66_ARAVE</name>
<dbReference type="InterPro" id="IPR036397">
    <property type="entry name" value="RNaseH_sf"/>
</dbReference>
<protein>
    <recommendedName>
        <fullName evidence="3">Transposase Tc1-like domain-containing protein</fullName>
    </recommendedName>
</protein>
<gene>
    <name evidence="1" type="ORF">AVEN_151244_1</name>
</gene>
<accession>A0A4Y2NK66</accession>
<evidence type="ECO:0008006" key="3">
    <source>
        <dbReference type="Google" id="ProtNLM"/>
    </source>
</evidence>
<dbReference type="GO" id="GO:0003676">
    <property type="term" value="F:nucleic acid binding"/>
    <property type="evidence" value="ECO:0007669"/>
    <property type="project" value="InterPro"/>
</dbReference>
<organism evidence="1 2">
    <name type="scientific">Araneus ventricosus</name>
    <name type="common">Orbweaver spider</name>
    <name type="synonym">Epeira ventricosa</name>
    <dbReference type="NCBI Taxonomy" id="182803"/>
    <lineage>
        <taxon>Eukaryota</taxon>
        <taxon>Metazoa</taxon>
        <taxon>Ecdysozoa</taxon>
        <taxon>Arthropoda</taxon>
        <taxon>Chelicerata</taxon>
        <taxon>Arachnida</taxon>
        <taxon>Araneae</taxon>
        <taxon>Araneomorphae</taxon>
        <taxon>Entelegynae</taxon>
        <taxon>Araneoidea</taxon>
        <taxon>Araneidae</taxon>
        <taxon>Araneus</taxon>
    </lineage>
</organism>
<evidence type="ECO:0000313" key="1">
    <source>
        <dbReference type="EMBL" id="GBN39312.1"/>
    </source>
</evidence>
<dbReference type="EMBL" id="BGPR01128295">
    <property type="protein sequence ID" value="GBN39312.1"/>
    <property type="molecule type" value="Genomic_DNA"/>
</dbReference>
<keyword evidence="2" id="KW-1185">Reference proteome</keyword>
<comment type="caution">
    <text evidence="1">The sequence shown here is derived from an EMBL/GenBank/DDBJ whole genome shotgun (WGS) entry which is preliminary data.</text>
</comment>